<feature type="compositionally biased region" description="Basic and acidic residues" evidence="1">
    <location>
        <begin position="195"/>
        <end position="206"/>
    </location>
</feature>
<dbReference type="PATRIC" id="fig|84531.8.peg.3087"/>
<dbReference type="AlphaFoldDB" id="A0A0S2FCF3"/>
<protein>
    <submittedName>
        <fullName evidence="2">Uncharacterized protein</fullName>
    </submittedName>
</protein>
<feature type="region of interest" description="Disordered" evidence="1">
    <location>
        <begin position="182"/>
        <end position="213"/>
    </location>
</feature>
<dbReference type="EMBL" id="CP011129">
    <property type="protein sequence ID" value="ALN81205.1"/>
    <property type="molecule type" value="Genomic_DNA"/>
</dbReference>
<evidence type="ECO:0000313" key="2">
    <source>
        <dbReference type="EMBL" id="ALN81205.1"/>
    </source>
</evidence>
<dbReference type="eggNOG" id="ENOG5031E7T">
    <property type="taxonomic scope" value="Bacteria"/>
</dbReference>
<dbReference type="Proteomes" id="UP000060787">
    <property type="component" value="Chromosome"/>
</dbReference>
<accession>A0A0S2FCF3</accession>
<proteinExistence type="predicted"/>
<keyword evidence="3" id="KW-1185">Reference proteome</keyword>
<reference evidence="2 3" key="1">
    <citation type="journal article" date="2015" name="BMC Genomics">
        <title>Comparative genomics and metabolic profiling of the genus Lysobacter.</title>
        <authorList>
            <person name="de Bruijn I."/>
            <person name="Cheng X."/>
            <person name="de Jager V."/>
            <person name="Exposito R.G."/>
            <person name="Watrous J."/>
            <person name="Patel N."/>
            <person name="Postma J."/>
            <person name="Dorrestein P.C."/>
            <person name="Kobayashi D."/>
            <person name="Raaijmakers J.M."/>
        </authorList>
    </citation>
    <scope>NUCLEOTIDE SEQUENCE [LARGE SCALE GENOMIC DNA]</scope>
    <source>
        <strain evidence="2 3">76</strain>
    </source>
</reference>
<evidence type="ECO:0000256" key="1">
    <source>
        <dbReference type="SAM" id="MobiDB-lite"/>
    </source>
</evidence>
<evidence type="ECO:0000313" key="3">
    <source>
        <dbReference type="Proteomes" id="UP000060787"/>
    </source>
</evidence>
<organism evidence="2 3">
    <name type="scientific">Lysobacter antibioticus</name>
    <dbReference type="NCBI Taxonomy" id="84531"/>
    <lineage>
        <taxon>Bacteria</taxon>
        <taxon>Pseudomonadati</taxon>
        <taxon>Pseudomonadota</taxon>
        <taxon>Gammaproteobacteria</taxon>
        <taxon>Lysobacterales</taxon>
        <taxon>Lysobacteraceae</taxon>
        <taxon>Lysobacter</taxon>
    </lineage>
</organism>
<gene>
    <name evidence="2" type="ORF">LA76x_3077</name>
</gene>
<name>A0A0S2FCF3_LYSAN</name>
<dbReference type="STRING" id="84531.LA76x_3077"/>
<sequence>MFSMALCACSGQAEREAAQKPARAGVPIDRSETAERLAKMRGQAIAGDQVALHQNVEALDRDLRRAIRLVDPARRIDRENARIAAKSVAGVRSAVWVDGENLLAIVDRNGQRSYGTIDAICNRLEPMGDTLGVVINLQSGAAQTGDELEILSRNCQLKPGERAVAQAHRQIDVLPPDVRAQHRANADAALSGPDRSGERAESERIIEASTPEL</sequence>
<dbReference type="KEGG" id="lab:LA76x_3077"/>